<dbReference type="PANTHER" id="PTHR37563:SF2">
    <property type="entry name" value="PHYTANOYL-COA DIOXYGENASE FAMILY PROTEIN (AFU_ORTHOLOGUE AFUA_2G03330)"/>
    <property type="match status" value="1"/>
</dbReference>
<reference evidence="1" key="1">
    <citation type="submission" date="2018-05" db="EMBL/GenBank/DDBJ databases">
        <authorList>
            <person name="Lanie J.A."/>
            <person name="Ng W.-L."/>
            <person name="Kazmierczak K.M."/>
            <person name="Andrzejewski T.M."/>
            <person name="Davidsen T.M."/>
            <person name="Wayne K.J."/>
            <person name="Tettelin H."/>
            <person name="Glass J.I."/>
            <person name="Rusch D."/>
            <person name="Podicherti R."/>
            <person name="Tsui H.-C.T."/>
            <person name="Winkler M.E."/>
        </authorList>
    </citation>
    <scope>NUCLEOTIDE SEQUENCE</scope>
</reference>
<dbReference type="InterPro" id="IPR008775">
    <property type="entry name" value="Phytyl_CoA_dOase-like"/>
</dbReference>
<name>A0A381X7G4_9ZZZZ</name>
<evidence type="ECO:0008006" key="2">
    <source>
        <dbReference type="Google" id="ProtNLM"/>
    </source>
</evidence>
<dbReference type="Gene3D" id="2.60.120.620">
    <property type="entry name" value="q2cbj1_9rhob like domain"/>
    <property type="match status" value="1"/>
</dbReference>
<dbReference type="PANTHER" id="PTHR37563">
    <property type="entry name" value="PHYTANOYL-COA DIOXYGENASE FAMILY PROTEIN (AFU_ORTHOLOGUE AFUA_2G03330)"/>
    <property type="match status" value="1"/>
</dbReference>
<accession>A0A381X7G4</accession>
<gene>
    <name evidence="1" type="ORF">METZ01_LOCUS113414</name>
</gene>
<sequence>MLEIEILEAHETERAKKILLRDGFVAVKDILKGEKLKRIQNAATRVIQEIIDDDLERKGNRGHHRYSFGNQIHHVEWSELVDLPPIWSIAEAIWDSGDFICSAAGGDFSLPNAEIQPLHSDGNEMGFTDPWVNQMTLRDLPPPTLCVNFLMVDFTKENGAIRQIPCTQRSNAPIPTLEEEPPWMKNCIICAPAGTALVRDVRCWHGGTANNSDHPRPMTNTQYYAPWFRQHLSKCLPHENYSQMSVRAQHLCRYIVQGKLSP</sequence>
<dbReference type="SUPFAM" id="SSF51197">
    <property type="entry name" value="Clavaminate synthase-like"/>
    <property type="match status" value="1"/>
</dbReference>
<dbReference type="AlphaFoldDB" id="A0A381X7G4"/>
<dbReference type="EMBL" id="UINC01014144">
    <property type="protein sequence ID" value="SVA60560.1"/>
    <property type="molecule type" value="Genomic_DNA"/>
</dbReference>
<evidence type="ECO:0000313" key="1">
    <source>
        <dbReference type="EMBL" id="SVA60560.1"/>
    </source>
</evidence>
<organism evidence="1">
    <name type="scientific">marine metagenome</name>
    <dbReference type="NCBI Taxonomy" id="408172"/>
    <lineage>
        <taxon>unclassified sequences</taxon>
        <taxon>metagenomes</taxon>
        <taxon>ecological metagenomes</taxon>
    </lineage>
</organism>
<dbReference type="Pfam" id="PF05721">
    <property type="entry name" value="PhyH"/>
    <property type="match status" value="1"/>
</dbReference>
<protein>
    <recommendedName>
        <fullName evidence="2">Phytanoyl-CoA dioxygenase</fullName>
    </recommendedName>
</protein>
<dbReference type="InterPro" id="IPR051961">
    <property type="entry name" value="Fungal_Metabolite_Diox"/>
</dbReference>
<proteinExistence type="predicted"/>